<comment type="caution">
    <text evidence="7">The sequence shown here is derived from an EMBL/GenBank/DDBJ whole genome shotgun (WGS) entry which is preliminary data.</text>
</comment>
<dbReference type="InterPro" id="IPR036390">
    <property type="entry name" value="WH_DNA-bd_sf"/>
</dbReference>
<dbReference type="PANTHER" id="PTHR11017">
    <property type="entry name" value="LEUCINE-RICH REPEAT-CONTAINING PROTEIN"/>
    <property type="match status" value="1"/>
</dbReference>
<dbReference type="Pfam" id="PF23247">
    <property type="entry name" value="LRR_RPS2"/>
    <property type="match status" value="1"/>
</dbReference>
<dbReference type="Gene3D" id="3.80.10.10">
    <property type="entry name" value="Ribonuclease Inhibitor"/>
    <property type="match status" value="5"/>
</dbReference>
<dbReference type="SMART" id="SM00255">
    <property type="entry name" value="TIR"/>
    <property type="match status" value="1"/>
</dbReference>
<feature type="transmembrane region" description="Helical" evidence="5">
    <location>
        <begin position="39"/>
        <end position="58"/>
    </location>
</feature>
<proteinExistence type="predicted"/>
<dbReference type="Proteomes" id="UP000257109">
    <property type="component" value="Unassembled WGS sequence"/>
</dbReference>
<keyword evidence="1" id="KW-0433">Leucine-rich repeat</keyword>
<dbReference type="InterPro" id="IPR002182">
    <property type="entry name" value="NB-ARC"/>
</dbReference>
<dbReference type="PRINTS" id="PR00364">
    <property type="entry name" value="DISEASERSIST"/>
</dbReference>
<dbReference type="Pfam" id="PF00931">
    <property type="entry name" value="NB-ARC"/>
    <property type="match status" value="1"/>
</dbReference>
<evidence type="ECO:0000256" key="1">
    <source>
        <dbReference type="ARBA" id="ARBA00022614"/>
    </source>
</evidence>
<dbReference type="GO" id="GO:0006952">
    <property type="term" value="P:defense response"/>
    <property type="evidence" value="ECO:0007669"/>
    <property type="project" value="UniProtKB-KW"/>
</dbReference>
<protein>
    <submittedName>
        <fullName evidence="7">Protein SUPPRESSOR OF npr1-1, CONSTITUTIVE 1</fullName>
    </submittedName>
</protein>
<evidence type="ECO:0000256" key="5">
    <source>
        <dbReference type="SAM" id="Phobius"/>
    </source>
</evidence>
<dbReference type="PROSITE" id="PS50104">
    <property type="entry name" value="TIR"/>
    <property type="match status" value="1"/>
</dbReference>
<dbReference type="SUPFAM" id="SSF46785">
    <property type="entry name" value="Winged helix' DNA-binding domain"/>
    <property type="match status" value="1"/>
</dbReference>
<gene>
    <name evidence="7" type="primary">SNC1</name>
    <name evidence="7" type="ORF">CR513_32202</name>
</gene>
<organism evidence="7 8">
    <name type="scientific">Mucuna pruriens</name>
    <name type="common">Velvet bean</name>
    <name type="synonym">Dolichos pruriens</name>
    <dbReference type="NCBI Taxonomy" id="157652"/>
    <lineage>
        <taxon>Eukaryota</taxon>
        <taxon>Viridiplantae</taxon>
        <taxon>Streptophyta</taxon>
        <taxon>Embryophyta</taxon>
        <taxon>Tracheophyta</taxon>
        <taxon>Spermatophyta</taxon>
        <taxon>Magnoliopsida</taxon>
        <taxon>eudicotyledons</taxon>
        <taxon>Gunneridae</taxon>
        <taxon>Pentapetalae</taxon>
        <taxon>rosids</taxon>
        <taxon>fabids</taxon>
        <taxon>Fabales</taxon>
        <taxon>Fabaceae</taxon>
        <taxon>Papilionoideae</taxon>
        <taxon>50 kb inversion clade</taxon>
        <taxon>NPAAA clade</taxon>
        <taxon>indigoferoid/millettioid clade</taxon>
        <taxon>Phaseoleae</taxon>
        <taxon>Mucuna</taxon>
    </lineage>
</organism>
<dbReference type="Pfam" id="PF23282">
    <property type="entry name" value="WHD_ROQ1"/>
    <property type="match status" value="1"/>
</dbReference>
<accession>A0A371G7F4</accession>
<dbReference type="GO" id="GO:0007165">
    <property type="term" value="P:signal transduction"/>
    <property type="evidence" value="ECO:0007669"/>
    <property type="project" value="InterPro"/>
</dbReference>
<dbReference type="InterPro" id="IPR057135">
    <property type="entry name" value="At4g27190-like_LRR"/>
</dbReference>
<keyword evidence="3" id="KW-0611">Plant defense</keyword>
<reference evidence="7" key="1">
    <citation type="submission" date="2018-05" db="EMBL/GenBank/DDBJ databases">
        <title>Draft genome of Mucuna pruriens seed.</title>
        <authorList>
            <person name="Nnadi N.E."/>
            <person name="Vos R."/>
            <person name="Hasami M.H."/>
            <person name="Devisetty U.K."/>
            <person name="Aguiy J.C."/>
        </authorList>
    </citation>
    <scope>NUCLEOTIDE SEQUENCE [LARGE SCALE GENOMIC DNA]</scope>
    <source>
        <strain evidence="7">JCA_2017</strain>
    </source>
</reference>
<evidence type="ECO:0000259" key="6">
    <source>
        <dbReference type="PROSITE" id="PS50104"/>
    </source>
</evidence>
<dbReference type="PANTHER" id="PTHR11017:SF263">
    <property type="entry name" value="ADP-RIBOSYL CYCLASE_CYCLIC ADP-RIBOSE HYDROLASE"/>
    <property type="match status" value="1"/>
</dbReference>
<dbReference type="SUPFAM" id="SSF52200">
    <property type="entry name" value="Toll/Interleukin receptor TIR domain"/>
    <property type="match status" value="1"/>
</dbReference>
<dbReference type="SUPFAM" id="SSF52540">
    <property type="entry name" value="P-loop containing nucleoside triphosphate hydrolases"/>
    <property type="match status" value="1"/>
</dbReference>
<keyword evidence="5" id="KW-0472">Membrane</keyword>
<dbReference type="Gene3D" id="3.40.50.300">
    <property type="entry name" value="P-loop containing nucleotide triphosphate hydrolases"/>
    <property type="match status" value="1"/>
</dbReference>
<dbReference type="SUPFAM" id="SSF52058">
    <property type="entry name" value="L domain-like"/>
    <property type="match status" value="3"/>
</dbReference>
<keyword evidence="2" id="KW-0677">Repeat</keyword>
<evidence type="ECO:0000256" key="3">
    <source>
        <dbReference type="ARBA" id="ARBA00022821"/>
    </source>
</evidence>
<keyword evidence="4" id="KW-0520">NAD</keyword>
<evidence type="ECO:0000313" key="7">
    <source>
        <dbReference type="EMBL" id="RDX86457.1"/>
    </source>
</evidence>
<dbReference type="FunFam" id="3.40.50.10140:FF:000007">
    <property type="entry name" value="Disease resistance protein (TIR-NBS-LRR class)"/>
    <property type="match status" value="1"/>
</dbReference>
<dbReference type="GO" id="GO:0043531">
    <property type="term" value="F:ADP binding"/>
    <property type="evidence" value="ECO:0007669"/>
    <property type="project" value="InterPro"/>
</dbReference>
<dbReference type="Gene3D" id="1.10.8.430">
    <property type="entry name" value="Helical domain of apoptotic protease-activating factors"/>
    <property type="match status" value="1"/>
</dbReference>
<dbReference type="InterPro" id="IPR032675">
    <property type="entry name" value="LRR_dom_sf"/>
</dbReference>
<dbReference type="InterPro" id="IPR035897">
    <property type="entry name" value="Toll_tir_struct_dom_sf"/>
</dbReference>
<dbReference type="OrthoDB" id="1415503at2759"/>
<feature type="domain" description="TIR" evidence="6">
    <location>
        <begin position="77"/>
        <end position="240"/>
    </location>
</feature>
<evidence type="ECO:0000313" key="8">
    <source>
        <dbReference type="Proteomes" id="UP000257109"/>
    </source>
</evidence>
<evidence type="ECO:0000256" key="4">
    <source>
        <dbReference type="ARBA" id="ARBA00023027"/>
    </source>
</evidence>
<dbReference type="InterPro" id="IPR058192">
    <property type="entry name" value="WHD_ROQ1-like"/>
</dbReference>
<dbReference type="InterPro" id="IPR044974">
    <property type="entry name" value="Disease_R_plants"/>
</dbReference>
<keyword evidence="5" id="KW-1133">Transmembrane helix</keyword>
<sequence length="1710" mass="193460">LSCGSYISRLLTQRKIHSALVPIQHHTFLSRLFWRLNTYFLVSCLFLCVLFFFVSWLFPKLKPLEGKPMSDNKDPTIKYDVFVSFRGEDVRLGILSHLTDTFKREKIKDFVDDKLERGDEIWPSLVAAIEGSFVSLIIFSKDYASSTWCLEELVKILECKESYGRIVIPVFYGVEPKHVRHQSGSYKDAFDNHEREHTSKVQLWRGAFEKSAHLAGIESSKFQNDAELVKEIVNLVLKRLVKPSIISKGLVGIEDKIANVESLISKEPKDDTRVIGIWGMGGIGKTTLAEVVFNKLQSQYEGSYFLADERDQSKKHELISLKKIIFSELLGDNVKIYAPNSLPEDIVRRICYMKVLIVLDDVNDSEHLEKLLGTIDNFGPGSRLIVTTRDEQVLRAIKADEIYHLKEISSDEALQLFNLNAFKQSAHQLEYKGLSEKVVNYAHGIPLVVKVLGGLLCGKTKEEWHSMLDKLKKMPPTKVYEALKLSYDSLDRKQQQIFLDLACFFLRRRVPVNKDDLEFLLNDKGSGNSVAFELGRLKDKALITFSEDNIVCMHDSLQEMALEIVRQESIEDPGSRSRLWDSDDINKALENDKVTEAIRSIRIDLKTINKQHLLPHIFAKMEGLKFLEISGYYNSNDQLIRAADGFQFLATELRFLYWVNFPLKSLPENFSGEKLVILNLRWGKMEKLWDGVKNLVNLKKLDLSDSKKLKELPNLSKASNLEVLILEGCSRLTSVHPSILSLAKLEKLDLRQCKSLTILTSDSHLRSLSYLKLDHCTNLWKLSLIFPPSLKTITAWNCKSLASIPKLPQFLKTLHVGGCESLQSLPEFPPSLETITAWNCKSLESVPELPQSLKTLHVDGCESLQSLPEFPPSLETISAMNCKSLKSVPELPQSLKTLHVDGCKSLQSLPEFPPSLETLHVMNCNSLESARELPHFSTILYVLVYECLQSVLEFPPSFEKITAWNYKSHKSVPELPQFLKTLKVCGYESLQSLPEFPPSLESLHVKYCKSIENLPELPQFLKTLDVNGCESLQSLPKFPPSLETITTWNCKSLMSVRELPQFLKTLNVSDCESLQSLPKFPPSLESLHVKYCKSIENLPKLPQFLKTLDVNGCESLQSLPEFPPSLETITASNCKSLKSVPELPQFLKILDVCGYESLQSLPELPQFLKTLDVNGCESLQSLPELPQFLKTLKVSGCESLQSLPEFPPSLKTITARNCKSLKSVPELPQSLKTLHVCDGESLQSLPEFPPSLETLRVENCKSLECLPELPQFLKILDVNGRCESLKSVPELPQSLKTLEVDGCESLQSLPEFPPSLETISAWNCKSLKSVPELPQSLKTLDVCGCESLQSLPELPQFLKTLKVSGCESLQSLPEFPPSLETITVWNCKSLKSVPELLEFLKIQDVRGCESLQTVPEFPPSLETVHVKNCKSLESLPELPQFLKTLNVSGCESLQSLPEFPPSLVTLIVNNCKSLESLPELPPSLETLDASYCESLKSILLFPSTAIEQLKENRRWIQFWNCFNLDEHSLGAIGLNVQINIMKFANQHLSTPWDHHVKRQYDGTYEVVYVYPGSSVPEWLEYKTTEDNVIIDLSFAPPSPFLDFIFCFVFGNCQSRDTITKPKFYITISGEGEGEKDRKYMEYLWEDPIESDHVCVVYYKGKFDFLRSRAKNEIRFKIQVKIEGDDAMPQEVLKGFGVSPIGSSAYSCLTA</sequence>
<dbReference type="EMBL" id="QJKJ01006514">
    <property type="protein sequence ID" value="RDX86457.1"/>
    <property type="molecule type" value="Genomic_DNA"/>
</dbReference>
<dbReference type="SMART" id="SM00364">
    <property type="entry name" value="LRR_BAC"/>
    <property type="match status" value="29"/>
</dbReference>
<name>A0A371G7F4_MUCPR</name>
<feature type="non-terminal residue" evidence="7">
    <location>
        <position position="1"/>
    </location>
</feature>
<keyword evidence="5" id="KW-0812">Transmembrane</keyword>
<dbReference type="InterPro" id="IPR042197">
    <property type="entry name" value="Apaf_helical"/>
</dbReference>
<dbReference type="Pfam" id="PF01582">
    <property type="entry name" value="TIR"/>
    <property type="match status" value="1"/>
</dbReference>
<keyword evidence="8" id="KW-1185">Reference proteome</keyword>
<evidence type="ECO:0000256" key="2">
    <source>
        <dbReference type="ARBA" id="ARBA00022737"/>
    </source>
</evidence>
<dbReference type="InterPro" id="IPR027417">
    <property type="entry name" value="P-loop_NTPase"/>
</dbReference>
<dbReference type="InterPro" id="IPR000157">
    <property type="entry name" value="TIR_dom"/>
</dbReference>
<dbReference type="Gene3D" id="3.40.50.10140">
    <property type="entry name" value="Toll/interleukin-1 receptor homology (TIR) domain"/>
    <property type="match status" value="1"/>
</dbReference>